<reference evidence="2" key="2">
    <citation type="submission" date="2024-02" db="EMBL/GenBank/DDBJ databases">
        <title>Comparative genomics of Cryptococcus and Kwoniella reveals pathogenesis evolution and contrasting modes of karyotype evolution via chromosome fusion or intercentromeric recombination.</title>
        <authorList>
            <person name="Coelho M.A."/>
            <person name="David-Palma M."/>
            <person name="Shea T."/>
            <person name="Bowers K."/>
            <person name="McGinley-Smith S."/>
            <person name="Mohammad A.W."/>
            <person name="Gnirke A."/>
            <person name="Yurkov A.M."/>
            <person name="Nowrousian M."/>
            <person name="Sun S."/>
            <person name="Cuomo C.A."/>
            <person name="Heitman J."/>
        </authorList>
    </citation>
    <scope>NUCLEOTIDE SEQUENCE</scope>
    <source>
        <strain evidence="2">CBS 10118</strain>
    </source>
</reference>
<evidence type="ECO:0000313" key="2">
    <source>
        <dbReference type="EMBL" id="WVW80284.1"/>
    </source>
</evidence>
<dbReference type="RefSeq" id="XP_065725522.1">
    <property type="nucleotide sequence ID" value="XM_065869450.1"/>
</dbReference>
<dbReference type="AlphaFoldDB" id="A0AAJ8K386"/>
<dbReference type="EMBL" id="CP144541">
    <property type="protein sequence ID" value="WVW80284.1"/>
    <property type="molecule type" value="Genomic_DNA"/>
</dbReference>
<feature type="compositionally biased region" description="Pro residues" evidence="1">
    <location>
        <begin position="169"/>
        <end position="192"/>
    </location>
</feature>
<feature type="compositionally biased region" description="Pro residues" evidence="1">
    <location>
        <begin position="9"/>
        <end position="20"/>
    </location>
</feature>
<evidence type="ECO:0000256" key="1">
    <source>
        <dbReference type="SAM" id="MobiDB-lite"/>
    </source>
</evidence>
<feature type="region of interest" description="Disordered" evidence="1">
    <location>
        <begin position="323"/>
        <end position="364"/>
    </location>
</feature>
<gene>
    <name evidence="2" type="ORF">I302_102262</name>
</gene>
<name>A0AAJ8K386_9TREE</name>
<proteinExistence type="predicted"/>
<protein>
    <submittedName>
        <fullName evidence="2">Uncharacterized protein</fullName>
    </submittedName>
</protein>
<feature type="compositionally biased region" description="Basic and acidic residues" evidence="1">
    <location>
        <begin position="81"/>
        <end position="91"/>
    </location>
</feature>
<dbReference type="GO" id="GO:0005737">
    <property type="term" value="C:cytoplasm"/>
    <property type="evidence" value="ECO:0007669"/>
    <property type="project" value="TreeGrafter"/>
</dbReference>
<organism evidence="2 3">
    <name type="scientific">Kwoniella bestiolae CBS 10118</name>
    <dbReference type="NCBI Taxonomy" id="1296100"/>
    <lineage>
        <taxon>Eukaryota</taxon>
        <taxon>Fungi</taxon>
        <taxon>Dikarya</taxon>
        <taxon>Basidiomycota</taxon>
        <taxon>Agaricomycotina</taxon>
        <taxon>Tremellomycetes</taxon>
        <taxon>Tremellales</taxon>
        <taxon>Cryptococcaceae</taxon>
        <taxon>Kwoniella</taxon>
    </lineage>
</organism>
<dbReference type="PRINTS" id="PR01217">
    <property type="entry name" value="PRICHEXTENSN"/>
</dbReference>
<dbReference type="PANTHER" id="PTHR23330">
    <property type="entry name" value="P300 TRANSCRIPTIONAL COFACTOR JMY-RELATED"/>
    <property type="match status" value="1"/>
</dbReference>
<feature type="compositionally biased region" description="Basic and acidic residues" evidence="1">
    <location>
        <begin position="193"/>
        <end position="202"/>
    </location>
</feature>
<sequence>MSLKKPVPSDIPLPSTPPPAYKALSERTSSHSQPLPIEKANTFPGHYSTAAEPSAPKPVKPVPILIAEKVGSKPNPKSKAKQPEAEQERYKHPPPPPPPRVFDWEELSKSRSHPPTLKVEIRPLPVSSAPAPTPNKLKKGSQSTPRLPLGVKFEDPPTTATKKKFHTPPITPPKTPTPPPTPPPDPVPSPDPLPERPSKDTVDSPPAPPPPPPPPLWTNYTLPWRVRREKMAAPPRMLILSGGGYEAFVAMPPSYEKAVALATEKFNIPNTHIIRLSCKASDMQWIGGYAGSEDIFIADNDSFHYACAGKHVARLGVHVYDKSAKPGPTPAAPAASGGGGGDKKEDKTETKPPPVPPTADQSLTCQTTAGKNVTLAAKVTGELAKGIPAGNYLGTLTIEDKTWKQTFVGNQLGPNEVMTKYVVHDKNTARLLFRPRSIRPSVEFLPAEEKSLEVSLSIADWTVTSAYPMTSLLPDGARQKLRWFLKVQPGGIVEDMLTGTQSNGLFMEMIPSVKAKPDKEPDPDAPLIPAWPDIRPSNAWCLPQTIFIPHIDRILTALGLPVESRTAMITSWLPGLTRHKNIAYRILNRSQLDPCSTLTIIPPPSVMLRIFVLFKGIPDSEMKDWENAGVLHAEMGLDWRDSVGWTPDLQDESLFRVIEYGAM</sequence>
<accession>A0AAJ8K386</accession>
<dbReference type="PANTHER" id="PTHR23330:SF9">
    <property type="entry name" value="PROLINE-RICH PROTEIN 11"/>
    <property type="match status" value="1"/>
</dbReference>
<feature type="compositionally biased region" description="Pro residues" evidence="1">
    <location>
        <begin position="205"/>
        <end position="216"/>
    </location>
</feature>
<dbReference type="KEGG" id="kbi:30205350"/>
<keyword evidence="3" id="KW-1185">Reference proteome</keyword>
<feature type="region of interest" description="Disordered" evidence="1">
    <location>
        <begin position="1"/>
        <end position="217"/>
    </location>
</feature>
<feature type="compositionally biased region" description="Basic and acidic residues" evidence="1">
    <location>
        <begin position="341"/>
        <end position="350"/>
    </location>
</feature>
<evidence type="ECO:0000313" key="3">
    <source>
        <dbReference type="Proteomes" id="UP000092730"/>
    </source>
</evidence>
<reference evidence="2" key="1">
    <citation type="submission" date="2013-07" db="EMBL/GenBank/DDBJ databases">
        <authorList>
            <consortium name="The Broad Institute Genome Sequencing Platform"/>
            <person name="Cuomo C."/>
            <person name="Litvintseva A."/>
            <person name="Chen Y."/>
            <person name="Heitman J."/>
            <person name="Sun S."/>
            <person name="Springer D."/>
            <person name="Dromer F."/>
            <person name="Young S.K."/>
            <person name="Zeng Q."/>
            <person name="Gargeya S."/>
            <person name="Fitzgerald M."/>
            <person name="Abouelleil A."/>
            <person name="Alvarado L."/>
            <person name="Berlin A.M."/>
            <person name="Chapman S.B."/>
            <person name="Dewar J."/>
            <person name="Goldberg J."/>
            <person name="Griggs A."/>
            <person name="Gujja S."/>
            <person name="Hansen M."/>
            <person name="Howarth C."/>
            <person name="Imamovic A."/>
            <person name="Larimer J."/>
            <person name="McCowan C."/>
            <person name="Murphy C."/>
            <person name="Pearson M."/>
            <person name="Priest M."/>
            <person name="Roberts A."/>
            <person name="Saif S."/>
            <person name="Shea T."/>
            <person name="Sykes S."/>
            <person name="Wortman J."/>
            <person name="Nusbaum C."/>
            <person name="Birren B."/>
        </authorList>
    </citation>
    <scope>NUCLEOTIDE SEQUENCE</scope>
    <source>
        <strain evidence="2">CBS 10118</strain>
    </source>
</reference>
<dbReference type="Proteomes" id="UP000092730">
    <property type="component" value="Chromosome 1"/>
</dbReference>
<dbReference type="GeneID" id="30205350"/>